<keyword evidence="9 12" id="KW-0472">Membrane</keyword>
<dbReference type="InterPro" id="IPR002076">
    <property type="entry name" value="ELO_fam"/>
</dbReference>
<feature type="region of interest" description="Disordered" evidence="11">
    <location>
        <begin position="1"/>
        <end position="27"/>
    </location>
</feature>
<dbReference type="OrthoDB" id="10259681at2759"/>
<protein>
    <submittedName>
        <fullName evidence="13">Uncharacterized protein</fullName>
    </submittedName>
</protein>
<dbReference type="GO" id="GO:0009922">
    <property type="term" value="F:fatty acid elongase activity"/>
    <property type="evidence" value="ECO:0007669"/>
    <property type="project" value="InterPro"/>
</dbReference>
<keyword evidence="14" id="KW-1185">Reference proteome</keyword>
<keyword evidence="5 12" id="KW-0812">Transmembrane</keyword>
<keyword evidence="7 12" id="KW-1133">Transmembrane helix</keyword>
<evidence type="ECO:0000313" key="13">
    <source>
        <dbReference type="EMBL" id="KIH56399.1"/>
    </source>
</evidence>
<evidence type="ECO:0000256" key="1">
    <source>
        <dbReference type="ARBA" id="ARBA00004141"/>
    </source>
</evidence>
<evidence type="ECO:0000256" key="2">
    <source>
        <dbReference type="ARBA" id="ARBA00005194"/>
    </source>
</evidence>
<evidence type="ECO:0000256" key="7">
    <source>
        <dbReference type="ARBA" id="ARBA00022989"/>
    </source>
</evidence>
<organism evidence="13 14">
    <name type="scientific">Ancylostoma duodenale</name>
    <dbReference type="NCBI Taxonomy" id="51022"/>
    <lineage>
        <taxon>Eukaryota</taxon>
        <taxon>Metazoa</taxon>
        <taxon>Ecdysozoa</taxon>
        <taxon>Nematoda</taxon>
        <taxon>Chromadorea</taxon>
        <taxon>Rhabditida</taxon>
        <taxon>Rhabditina</taxon>
        <taxon>Rhabditomorpha</taxon>
        <taxon>Strongyloidea</taxon>
        <taxon>Ancylostomatidae</taxon>
        <taxon>Ancylostomatinae</taxon>
        <taxon>Ancylostoma</taxon>
    </lineage>
</organism>
<dbReference type="Proteomes" id="UP000054047">
    <property type="component" value="Unassembled WGS sequence"/>
</dbReference>
<accession>A0A0C2GC18</accession>
<dbReference type="EMBL" id="KN735797">
    <property type="protein sequence ID" value="KIH56399.1"/>
    <property type="molecule type" value="Genomic_DNA"/>
</dbReference>
<evidence type="ECO:0000256" key="4">
    <source>
        <dbReference type="ARBA" id="ARBA00022679"/>
    </source>
</evidence>
<evidence type="ECO:0000313" key="14">
    <source>
        <dbReference type="Proteomes" id="UP000054047"/>
    </source>
</evidence>
<name>A0A0C2GC18_9BILA</name>
<evidence type="ECO:0000256" key="11">
    <source>
        <dbReference type="SAM" id="MobiDB-lite"/>
    </source>
</evidence>
<evidence type="ECO:0000256" key="8">
    <source>
        <dbReference type="ARBA" id="ARBA00023098"/>
    </source>
</evidence>
<evidence type="ECO:0000256" key="3">
    <source>
        <dbReference type="ARBA" id="ARBA00022516"/>
    </source>
</evidence>
<reference evidence="13 14" key="1">
    <citation type="submission" date="2013-12" db="EMBL/GenBank/DDBJ databases">
        <title>Draft genome of the parsitic nematode Ancylostoma duodenale.</title>
        <authorList>
            <person name="Mitreva M."/>
        </authorList>
    </citation>
    <scope>NUCLEOTIDE SEQUENCE [LARGE SCALE GENOMIC DNA]</scope>
    <source>
        <strain evidence="13 14">Zhejiang</strain>
    </source>
</reference>
<dbReference type="Pfam" id="PF01151">
    <property type="entry name" value="ELO"/>
    <property type="match status" value="1"/>
</dbReference>
<evidence type="ECO:0000256" key="10">
    <source>
        <dbReference type="ARBA" id="ARBA00023160"/>
    </source>
</evidence>
<proteinExistence type="predicted"/>
<evidence type="ECO:0000256" key="5">
    <source>
        <dbReference type="ARBA" id="ARBA00022692"/>
    </source>
</evidence>
<keyword evidence="10" id="KW-0275">Fatty acid biosynthesis</keyword>
<evidence type="ECO:0000256" key="9">
    <source>
        <dbReference type="ARBA" id="ARBA00023136"/>
    </source>
</evidence>
<evidence type="ECO:0000256" key="12">
    <source>
        <dbReference type="SAM" id="Phobius"/>
    </source>
</evidence>
<dbReference type="AlphaFoldDB" id="A0A0C2GC18"/>
<keyword evidence="3" id="KW-0444">Lipid biosynthesis</keyword>
<gene>
    <name evidence="13" type="ORF">ANCDUO_13420</name>
</gene>
<keyword evidence="4" id="KW-0808">Transferase</keyword>
<keyword evidence="6" id="KW-0276">Fatty acid metabolism</keyword>
<keyword evidence="8" id="KW-0443">Lipid metabolism</keyword>
<comment type="subcellular location">
    <subcellularLocation>
        <location evidence="1">Membrane</location>
        <topology evidence="1">Multi-pass membrane protein</topology>
    </subcellularLocation>
</comment>
<dbReference type="GO" id="GO:0016020">
    <property type="term" value="C:membrane"/>
    <property type="evidence" value="ECO:0007669"/>
    <property type="project" value="UniProtKB-SubCell"/>
</dbReference>
<comment type="pathway">
    <text evidence="2">Lipid metabolism; fatty acid biosynthesis.</text>
</comment>
<dbReference type="UniPathway" id="UPA00094"/>
<feature type="transmembrane region" description="Helical" evidence="12">
    <location>
        <begin position="125"/>
        <end position="143"/>
    </location>
</feature>
<sequence length="167" mass="19362">MRQGPLKKAIRAESRHKSSGRRKKQGLLQSERGKLLECWDIHRYALPFEKVDDPRGWTVDIFQRYWYHSITISILYFATIKGEPNLVFSDLHFILFKMYIMNFRGALAVQRIMENRKPFSLKTTLFFWNGALAIFSILGFIRFSEVSPGSPCCTGVCCCIMRCAGHT</sequence>
<dbReference type="GO" id="GO:0006633">
    <property type="term" value="P:fatty acid biosynthetic process"/>
    <property type="evidence" value="ECO:0007669"/>
    <property type="project" value="UniProtKB-UniPathway"/>
</dbReference>
<evidence type="ECO:0000256" key="6">
    <source>
        <dbReference type="ARBA" id="ARBA00022832"/>
    </source>
</evidence>